<dbReference type="EMBL" id="JOJR01002066">
    <property type="protein sequence ID" value="RCN29217.1"/>
    <property type="molecule type" value="Genomic_DNA"/>
</dbReference>
<dbReference type="STRING" id="29170.A0A368FGB3"/>
<evidence type="ECO:0000259" key="5">
    <source>
        <dbReference type="Pfam" id="PF01826"/>
    </source>
</evidence>
<feature type="compositionally biased region" description="Low complexity" evidence="4">
    <location>
        <begin position="143"/>
        <end position="166"/>
    </location>
</feature>
<feature type="non-terminal residue" evidence="6">
    <location>
        <position position="1"/>
    </location>
</feature>
<dbReference type="CDD" id="cd19941">
    <property type="entry name" value="TIL"/>
    <property type="match status" value="2"/>
</dbReference>
<protein>
    <submittedName>
        <fullName evidence="6">Trypsin Inhibitor like cysteine rich domain protein</fullName>
    </submittedName>
</protein>
<comment type="caution">
    <text evidence="6">The sequence shown here is derived from an EMBL/GenBank/DDBJ whole genome shotgun (WGS) entry which is preliminary data.</text>
</comment>
<evidence type="ECO:0000256" key="3">
    <source>
        <dbReference type="ARBA" id="ARBA00023157"/>
    </source>
</evidence>
<dbReference type="GO" id="GO:0004867">
    <property type="term" value="F:serine-type endopeptidase inhibitor activity"/>
    <property type="evidence" value="ECO:0007669"/>
    <property type="project" value="UniProtKB-KW"/>
</dbReference>
<dbReference type="OrthoDB" id="5849344at2759"/>
<sequence length="321" mass="35604">LISREPFSESKTCTYSLSSRRSVTVGCSYQRNFRRRSRCCQKKCGLYTACFLKPIKLRQVFLVSHPDFCSIQDEIEVVLRYPGQSWAAIGWKPQNTECPHYTPQFEQPGKTATNQHTLQRVEIKKAEPDATSTSVTAGTVRPTESSAPITTIETSTTPATNATSSEDCGPNEQWSSCPETSRDCEPSCDWTRFPETIPNCPRSCGSPRCICKEGFVRMTNEEEACVPFDFCDKEADHSCPANSTWAKCGTACEPSCANMYDTAPCPATCEKSACTCADNYVRHEGKCIYWGDCPDIDSHFHDAKKSTEVTGVPAVSGLLYF</sequence>
<reference evidence="6 7" key="1">
    <citation type="submission" date="2014-10" db="EMBL/GenBank/DDBJ databases">
        <title>Draft genome of the hookworm Ancylostoma caninum.</title>
        <authorList>
            <person name="Mitreva M."/>
        </authorList>
    </citation>
    <scope>NUCLEOTIDE SEQUENCE [LARGE SCALE GENOMIC DNA]</scope>
    <source>
        <strain evidence="6 7">Baltimore</strain>
    </source>
</reference>
<dbReference type="PANTHER" id="PTHR23259:SF82">
    <property type="entry name" value="SERINE PROTEASE INHIBITOR 1 PROTEIN"/>
    <property type="match status" value="1"/>
</dbReference>
<evidence type="ECO:0000256" key="1">
    <source>
        <dbReference type="ARBA" id="ARBA00022690"/>
    </source>
</evidence>
<accession>A0A368FGB3</accession>
<dbReference type="InterPro" id="IPR036084">
    <property type="entry name" value="Ser_inhib-like_sf"/>
</dbReference>
<proteinExistence type="predicted"/>
<feature type="domain" description="TIL" evidence="5">
    <location>
        <begin position="168"/>
        <end position="231"/>
    </location>
</feature>
<keyword evidence="3" id="KW-1015">Disulfide bond</keyword>
<dbReference type="PANTHER" id="PTHR23259">
    <property type="entry name" value="RIDDLE"/>
    <property type="match status" value="1"/>
</dbReference>
<name>A0A368FGB3_ANCCA</name>
<evidence type="ECO:0000256" key="2">
    <source>
        <dbReference type="ARBA" id="ARBA00022900"/>
    </source>
</evidence>
<keyword evidence="7" id="KW-1185">Reference proteome</keyword>
<keyword evidence="2" id="KW-0722">Serine protease inhibitor</keyword>
<gene>
    <name evidence="6" type="ORF">ANCCAN_25025</name>
</gene>
<organism evidence="6 7">
    <name type="scientific">Ancylostoma caninum</name>
    <name type="common">Dog hookworm</name>
    <dbReference type="NCBI Taxonomy" id="29170"/>
    <lineage>
        <taxon>Eukaryota</taxon>
        <taxon>Metazoa</taxon>
        <taxon>Ecdysozoa</taxon>
        <taxon>Nematoda</taxon>
        <taxon>Chromadorea</taxon>
        <taxon>Rhabditida</taxon>
        <taxon>Rhabditina</taxon>
        <taxon>Rhabditomorpha</taxon>
        <taxon>Strongyloidea</taxon>
        <taxon>Ancylostomatidae</taxon>
        <taxon>Ancylostomatinae</taxon>
        <taxon>Ancylostoma</taxon>
    </lineage>
</organism>
<keyword evidence="1" id="KW-0646">Protease inhibitor</keyword>
<dbReference type="SUPFAM" id="SSF57567">
    <property type="entry name" value="Serine protease inhibitors"/>
    <property type="match status" value="2"/>
</dbReference>
<dbReference type="Proteomes" id="UP000252519">
    <property type="component" value="Unassembled WGS sequence"/>
</dbReference>
<evidence type="ECO:0000256" key="4">
    <source>
        <dbReference type="SAM" id="MobiDB-lite"/>
    </source>
</evidence>
<dbReference type="Pfam" id="PF01826">
    <property type="entry name" value="TIL"/>
    <property type="match status" value="2"/>
</dbReference>
<evidence type="ECO:0000313" key="7">
    <source>
        <dbReference type="Proteomes" id="UP000252519"/>
    </source>
</evidence>
<feature type="domain" description="TIL" evidence="5">
    <location>
        <begin position="239"/>
        <end position="293"/>
    </location>
</feature>
<dbReference type="InterPro" id="IPR002919">
    <property type="entry name" value="TIL_dom"/>
</dbReference>
<feature type="region of interest" description="Disordered" evidence="4">
    <location>
        <begin position="127"/>
        <end position="167"/>
    </location>
</feature>
<dbReference type="InterPro" id="IPR051368">
    <property type="entry name" value="SerProtInhib-TIL_Domain"/>
</dbReference>
<dbReference type="Gene3D" id="2.10.25.10">
    <property type="entry name" value="Laminin"/>
    <property type="match status" value="2"/>
</dbReference>
<dbReference type="AlphaFoldDB" id="A0A368FGB3"/>
<evidence type="ECO:0000313" key="6">
    <source>
        <dbReference type="EMBL" id="RCN29217.1"/>
    </source>
</evidence>